<feature type="compositionally biased region" description="Polar residues" evidence="1">
    <location>
        <begin position="69"/>
        <end position="85"/>
    </location>
</feature>
<feature type="non-terminal residue" evidence="2">
    <location>
        <position position="1"/>
    </location>
</feature>
<protein>
    <submittedName>
        <fullName evidence="2">Uncharacterized protein</fullName>
    </submittedName>
</protein>
<evidence type="ECO:0000313" key="3">
    <source>
        <dbReference type="Proteomes" id="UP000601435"/>
    </source>
</evidence>
<dbReference type="AlphaFoldDB" id="A0A813BLT7"/>
<proteinExistence type="predicted"/>
<accession>A0A813BLT7</accession>
<feature type="region of interest" description="Disordered" evidence="1">
    <location>
        <begin position="1"/>
        <end position="117"/>
    </location>
</feature>
<sequence length="198" mass="22104">MDLAFPHLNPAAGAEEIEAAAPADAAMPPAPTLGRRQREEQETELPDKFQRPAGKGQSAPTGKNPEASGPSQSSQGKEAGQSSRPNQPPSGRAKQNQQWTKKEWEDWNRQGYSQEKTNQELQKELEVLKEDVRLLARIAMRHEVQEATSSADSLENLAKLGYLRQVDGNPAWTYLQWSHEKGELEQMDKAPLPDQELR</sequence>
<evidence type="ECO:0000313" key="2">
    <source>
        <dbReference type="EMBL" id="CAE7907027.1"/>
    </source>
</evidence>
<dbReference type="EMBL" id="CAJNJA010072484">
    <property type="protein sequence ID" value="CAE7907027.1"/>
    <property type="molecule type" value="Genomic_DNA"/>
</dbReference>
<evidence type="ECO:0000256" key="1">
    <source>
        <dbReference type="SAM" id="MobiDB-lite"/>
    </source>
</evidence>
<name>A0A813BLT7_9DINO</name>
<gene>
    <name evidence="2" type="ORF">SNEC2469_LOCUS30745</name>
</gene>
<dbReference type="Proteomes" id="UP000601435">
    <property type="component" value="Unassembled WGS sequence"/>
</dbReference>
<comment type="caution">
    <text evidence="2">The sequence shown here is derived from an EMBL/GenBank/DDBJ whole genome shotgun (WGS) entry which is preliminary data.</text>
</comment>
<feature type="compositionally biased region" description="Basic and acidic residues" evidence="1">
    <location>
        <begin position="36"/>
        <end position="50"/>
    </location>
</feature>
<organism evidence="2 3">
    <name type="scientific">Symbiodinium necroappetens</name>
    <dbReference type="NCBI Taxonomy" id="1628268"/>
    <lineage>
        <taxon>Eukaryota</taxon>
        <taxon>Sar</taxon>
        <taxon>Alveolata</taxon>
        <taxon>Dinophyceae</taxon>
        <taxon>Suessiales</taxon>
        <taxon>Symbiodiniaceae</taxon>
        <taxon>Symbiodinium</taxon>
    </lineage>
</organism>
<feature type="compositionally biased region" description="Low complexity" evidence="1">
    <location>
        <begin position="10"/>
        <end position="27"/>
    </location>
</feature>
<reference evidence="2" key="1">
    <citation type="submission" date="2021-02" db="EMBL/GenBank/DDBJ databases">
        <authorList>
            <person name="Dougan E. K."/>
            <person name="Rhodes N."/>
            <person name="Thang M."/>
            <person name="Chan C."/>
        </authorList>
    </citation>
    <scope>NUCLEOTIDE SEQUENCE</scope>
</reference>
<keyword evidence="3" id="KW-1185">Reference proteome</keyword>